<name>A0AAV5DFS9_ELECO</name>
<sequence>MWEHGVNQFLGCSCKYCRISRKGSDANQFKHHLAGRCGNVIHCSNVPPDIRNYYRRELDRIVARKKDIQRDNLRREEVARGGDVVHDINDDEDEVLQCMLDMS</sequence>
<protein>
    <recommendedName>
        <fullName evidence="3">BED-type domain-containing protein</fullName>
    </recommendedName>
</protein>
<dbReference type="EMBL" id="BQKI01000017">
    <property type="protein sequence ID" value="GJN09869.1"/>
    <property type="molecule type" value="Genomic_DNA"/>
</dbReference>
<dbReference type="AlphaFoldDB" id="A0AAV5DFS9"/>
<reference evidence="1" key="1">
    <citation type="journal article" date="2018" name="DNA Res.">
        <title>Multiple hybrid de novo genome assembly of finger millet, an orphan allotetraploid crop.</title>
        <authorList>
            <person name="Hatakeyama M."/>
            <person name="Aluri S."/>
            <person name="Balachadran M.T."/>
            <person name="Sivarajan S.R."/>
            <person name="Patrignani A."/>
            <person name="Gruter S."/>
            <person name="Poveda L."/>
            <person name="Shimizu-Inatsugi R."/>
            <person name="Baeten J."/>
            <person name="Francoijs K.J."/>
            <person name="Nataraja K.N."/>
            <person name="Reddy Y.A.N."/>
            <person name="Phadnis S."/>
            <person name="Ravikumar R.L."/>
            <person name="Schlapbach R."/>
            <person name="Sreeman S.M."/>
            <person name="Shimizu K.K."/>
        </authorList>
    </citation>
    <scope>NUCLEOTIDE SEQUENCE</scope>
</reference>
<dbReference type="PANTHER" id="PTHR46951:SF3">
    <property type="entry name" value="OS01G0547200 PROTEIN"/>
    <property type="match status" value="1"/>
</dbReference>
<accession>A0AAV5DFS9</accession>
<dbReference type="PANTHER" id="PTHR46951">
    <property type="entry name" value="BED-TYPE DOMAIN-CONTAINING PROTEIN"/>
    <property type="match status" value="1"/>
</dbReference>
<evidence type="ECO:0000313" key="1">
    <source>
        <dbReference type="EMBL" id="GJN09869.1"/>
    </source>
</evidence>
<evidence type="ECO:0008006" key="3">
    <source>
        <dbReference type="Google" id="ProtNLM"/>
    </source>
</evidence>
<organism evidence="1 2">
    <name type="scientific">Eleusine coracana subsp. coracana</name>
    <dbReference type="NCBI Taxonomy" id="191504"/>
    <lineage>
        <taxon>Eukaryota</taxon>
        <taxon>Viridiplantae</taxon>
        <taxon>Streptophyta</taxon>
        <taxon>Embryophyta</taxon>
        <taxon>Tracheophyta</taxon>
        <taxon>Spermatophyta</taxon>
        <taxon>Magnoliopsida</taxon>
        <taxon>Liliopsida</taxon>
        <taxon>Poales</taxon>
        <taxon>Poaceae</taxon>
        <taxon>PACMAD clade</taxon>
        <taxon>Chloridoideae</taxon>
        <taxon>Cynodonteae</taxon>
        <taxon>Eleusininae</taxon>
        <taxon>Eleusine</taxon>
    </lineage>
</organism>
<proteinExistence type="predicted"/>
<keyword evidence="2" id="KW-1185">Reference proteome</keyword>
<comment type="caution">
    <text evidence="1">The sequence shown here is derived from an EMBL/GenBank/DDBJ whole genome shotgun (WGS) entry which is preliminary data.</text>
</comment>
<gene>
    <name evidence="1" type="primary">ga27916</name>
    <name evidence="1" type="ORF">PR202_ga27916</name>
</gene>
<reference evidence="1" key="2">
    <citation type="submission" date="2021-12" db="EMBL/GenBank/DDBJ databases">
        <title>Resequencing data analysis of finger millet.</title>
        <authorList>
            <person name="Hatakeyama M."/>
            <person name="Aluri S."/>
            <person name="Balachadran M.T."/>
            <person name="Sivarajan S.R."/>
            <person name="Poveda L."/>
            <person name="Shimizu-Inatsugi R."/>
            <person name="Schlapbach R."/>
            <person name="Sreeman S.M."/>
            <person name="Shimizu K.K."/>
        </authorList>
    </citation>
    <scope>NUCLEOTIDE SEQUENCE</scope>
</reference>
<evidence type="ECO:0000313" key="2">
    <source>
        <dbReference type="Proteomes" id="UP001054889"/>
    </source>
</evidence>
<dbReference type="Proteomes" id="UP001054889">
    <property type="component" value="Unassembled WGS sequence"/>
</dbReference>